<name>A0A6A4T7U4_SCOMX</name>
<dbReference type="GO" id="GO:0005794">
    <property type="term" value="C:Golgi apparatus"/>
    <property type="evidence" value="ECO:0007669"/>
    <property type="project" value="UniProtKB-SubCell"/>
</dbReference>
<evidence type="ECO:0000256" key="1">
    <source>
        <dbReference type="ARBA" id="ARBA00004170"/>
    </source>
</evidence>
<keyword evidence="7" id="KW-0964">Secreted</keyword>
<evidence type="ECO:0000256" key="11">
    <source>
        <dbReference type="ARBA" id="ARBA00022729"/>
    </source>
</evidence>
<evidence type="ECO:0000256" key="13">
    <source>
        <dbReference type="ARBA" id="ARBA00022837"/>
    </source>
</evidence>
<dbReference type="SUPFAM" id="SSF47473">
    <property type="entry name" value="EF-hand"/>
    <property type="match status" value="1"/>
</dbReference>
<dbReference type="GO" id="GO:0005793">
    <property type="term" value="C:endoplasmic reticulum-Golgi intermediate compartment"/>
    <property type="evidence" value="ECO:0007669"/>
    <property type="project" value="TreeGrafter"/>
</dbReference>
<evidence type="ECO:0000256" key="4">
    <source>
        <dbReference type="ARBA" id="ARBA00004613"/>
    </source>
</evidence>
<keyword evidence="6" id="KW-0963">Cytoplasm</keyword>
<evidence type="ECO:0000256" key="10">
    <source>
        <dbReference type="ARBA" id="ARBA00022723"/>
    </source>
</evidence>
<keyword evidence="12" id="KW-0677">Repeat</keyword>
<evidence type="ECO:0000256" key="16">
    <source>
        <dbReference type="ARBA" id="ARBA00023136"/>
    </source>
</evidence>
<dbReference type="PROSITE" id="PS50222">
    <property type="entry name" value="EF_HAND_2"/>
    <property type="match status" value="1"/>
</dbReference>
<accession>A0A6A4T7U4</accession>
<dbReference type="Proteomes" id="UP000438429">
    <property type="component" value="Unassembled WGS sequence"/>
</dbReference>
<comment type="similarity">
    <text evidence="5">Belongs to the nucleobindin family.</text>
</comment>
<dbReference type="GO" id="GO:0005085">
    <property type="term" value="F:guanyl-nucleotide exchange factor activity"/>
    <property type="evidence" value="ECO:0007669"/>
    <property type="project" value="UniProtKB-KW"/>
</dbReference>
<keyword evidence="8" id="KW-0597">Phosphoprotein</keyword>
<evidence type="ECO:0000256" key="3">
    <source>
        <dbReference type="ARBA" id="ARBA00004555"/>
    </source>
</evidence>
<dbReference type="GO" id="GO:0070062">
    <property type="term" value="C:extracellular exosome"/>
    <property type="evidence" value="ECO:0007669"/>
    <property type="project" value="TreeGrafter"/>
</dbReference>
<gene>
    <name evidence="20" type="ORF">F2P81_006316</name>
</gene>
<feature type="region of interest" description="Disordered" evidence="18">
    <location>
        <begin position="348"/>
        <end position="461"/>
    </location>
</feature>
<keyword evidence="14" id="KW-0333">Golgi apparatus</keyword>
<feature type="compositionally biased region" description="Basic and acidic residues" evidence="18">
    <location>
        <begin position="378"/>
        <end position="404"/>
    </location>
</feature>
<keyword evidence="13" id="KW-0106">Calcium</keyword>
<dbReference type="InterPro" id="IPR011992">
    <property type="entry name" value="EF-hand-dom_pair"/>
</dbReference>
<evidence type="ECO:0000256" key="18">
    <source>
        <dbReference type="SAM" id="MobiDB-lite"/>
    </source>
</evidence>
<evidence type="ECO:0000259" key="19">
    <source>
        <dbReference type="PROSITE" id="PS50222"/>
    </source>
</evidence>
<evidence type="ECO:0000256" key="2">
    <source>
        <dbReference type="ARBA" id="ARBA00004496"/>
    </source>
</evidence>
<dbReference type="InterPro" id="IPR002048">
    <property type="entry name" value="EF_hand_dom"/>
</dbReference>
<reference evidence="20 21" key="1">
    <citation type="submission" date="2019-06" db="EMBL/GenBank/DDBJ databases">
        <title>Draft genomes of female and male turbot (Scophthalmus maximus).</title>
        <authorList>
            <person name="Xu H."/>
            <person name="Xu X.-W."/>
            <person name="Shao C."/>
            <person name="Chen S."/>
        </authorList>
    </citation>
    <scope>NUCLEOTIDE SEQUENCE [LARGE SCALE GENOMIC DNA]</scope>
    <source>
        <strain evidence="20">Ysfricsl-2016a</strain>
        <tissue evidence="20">Blood</tissue>
    </source>
</reference>
<dbReference type="AlphaFoldDB" id="A0A6A4T7U4"/>
<keyword evidence="10" id="KW-0479">Metal-binding</keyword>
<comment type="caution">
    <text evidence="20">The sequence shown here is derived from an EMBL/GenBank/DDBJ whole genome shotgun (WGS) entry which is preliminary data.</text>
</comment>
<evidence type="ECO:0000256" key="14">
    <source>
        <dbReference type="ARBA" id="ARBA00023034"/>
    </source>
</evidence>
<comment type="subcellular location">
    <subcellularLocation>
        <location evidence="2">Cytoplasm</location>
    </subcellularLocation>
    <subcellularLocation>
        <location evidence="3">Golgi apparatus</location>
    </subcellularLocation>
    <subcellularLocation>
        <location evidence="1">Membrane</location>
        <topology evidence="1">Peripheral membrane protein</topology>
    </subcellularLocation>
    <subcellularLocation>
        <location evidence="4">Secreted</location>
    </subcellularLocation>
</comment>
<evidence type="ECO:0000256" key="5">
    <source>
        <dbReference type="ARBA" id="ARBA00008063"/>
    </source>
</evidence>
<keyword evidence="11" id="KW-0732">Signal</keyword>
<keyword evidence="17" id="KW-0175">Coiled coil</keyword>
<dbReference type="InterPro" id="IPR057576">
    <property type="entry name" value="NUCB1_N"/>
</dbReference>
<evidence type="ECO:0000256" key="12">
    <source>
        <dbReference type="ARBA" id="ARBA00022737"/>
    </source>
</evidence>
<dbReference type="PANTHER" id="PTHR19237">
    <property type="entry name" value="NUCLEOBINDIN"/>
    <property type="match status" value="1"/>
</dbReference>
<keyword evidence="15" id="KW-0238">DNA-binding</keyword>
<evidence type="ECO:0000256" key="6">
    <source>
        <dbReference type="ARBA" id="ARBA00022490"/>
    </source>
</evidence>
<evidence type="ECO:0000256" key="15">
    <source>
        <dbReference type="ARBA" id="ARBA00023125"/>
    </source>
</evidence>
<dbReference type="Pfam" id="PF25434">
    <property type="entry name" value="NUCB1_N"/>
    <property type="match status" value="1"/>
</dbReference>
<dbReference type="PANTHER" id="PTHR19237:SF23">
    <property type="entry name" value="NUCLEOBINDIN 2B"/>
    <property type="match status" value="1"/>
</dbReference>
<dbReference type="GO" id="GO:0005509">
    <property type="term" value="F:calcium ion binding"/>
    <property type="evidence" value="ECO:0007669"/>
    <property type="project" value="InterPro"/>
</dbReference>
<evidence type="ECO:0000313" key="20">
    <source>
        <dbReference type="EMBL" id="KAF0040418.1"/>
    </source>
</evidence>
<dbReference type="InterPro" id="IPR018247">
    <property type="entry name" value="EF_Hand_1_Ca_BS"/>
</dbReference>
<evidence type="ECO:0000313" key="21">
    <source>
        <dbReference type="Proteomes" id="UP000438429"/>
    </source>
</evidence>
<feature type="domain" description="EF-hand" evidence="19">
    <location>
        <begin position="314"/>
        <end position="349"/>
    </location>
</feature>
<proteinExistence type="inferred from homology"/>
<dbReference type="Gene3D" id="1.10.238.10">
    <property type="entry name" value="EF-hand"/>
    <property type="match status" value="1"/>
</dbReference>
<sequence>MDVRSDSRFCHDGALRCGGVGEGSCRRQTWTCCSSAVLRGDSCERARARRGETERRCRMVRGKALARCGLVLLSWWLCIQSVPIVVDKSEEKPHEENLEPPQSAESGLHYDRYLREVIEYLEKDPHFKEKLKNANMDDIKQGKLSRELHFVHHNFRTKLDELKREEMNRLRMLIKAKHDIEGGDGRTVDHQALLKQFEHLNHMNPDTFEVEDLDHLIKSATKDLENFDKDRHDEFKRYEMMKEHERRERLKNMNEDERKKEEQHYEELRKKHADHPKVNHPTVMEMVSSMTLSLKLSSLKSENEEDDMAQMEEERLRMREHVMNEVDTNKDRLVSLSEFIAATKKEEFRERDEWETLDQNPSYTEEELREYEQQLTNEKNDINMKSAELQKQREELERKQEELNAQKLGLQQAVEEMERIKSHSSNAEVKRESEPAPVAPGNDQPLPPGRQQQDVPVLGHS</sequence>
<organism evidence="20 21">
    <name type="scientific">Scophthalmus maximus</name>
    <name type="common">Turbot</name>
    <name type="synonym">Psetta maxima</name>
    <dbReference type="NCBI Taxonomy" id="52904"/>
    <lineage>
        <taxon>Eukaryota</taxon>
        <taxon>Metazoa</taxon>
        <taxon>Chordata</taxon>
        <taxon>Craniata</taxon>
        <taxon>Vertebrata</taxon>
        <taxon>Euteleostomi</taxon>
        <taxon>Actinopterygii</taxon>
        <taxon>Neopterygii</taxon>
        <taxon>Teleostei</taxon>
        <taxon>Neoteleostei</taxon>
        <taxon>Acanthomorphata</taxon>
        <taxon>Carangaria</taxon>
        <taxon>Pleuronectiformes</taxon>
        <taxon>Pleuronectoidei</taxon>
        <taxon>Scophthalmidae</taxon>
        <taxon>Scophthalmus</taxon>
    </lineage>
</organism>
<dbReference type="GO" id="GO:0016020">
    <property type="term" value="C:membrane"/>
    <property type="evidence" value="ECO:0007669"/>
    <property type="project" value="UniProtKB-SubCell"/>
</dbReference>
<dbReference type="InterPro" id="IPR040250">
    <property type="entry name" value="Nucleobindin"/>
</dbReference>
<dbReference type="EMBL" id="VEVO01000006">
    <property type="protein sequence ID" value="KAF0040418.1"/>
    <property type="molecule type" value="Genomic_DNA"/>
</dbReference>
<dbReference type="PROSITE" id="PS00018">
    <property type="entry name" value="EF_HAND_1"/>
    <property type="match status" value="1"/>
</dbReference>
<keyword evidence="16" id="KW-0472">Membrane</keyword>
<evidence type="ECO:0000256" key="17">
    <source>
        <dbReference type="SAM" id="Coils"/>
    </source>
</evidence>
<evidence type="ECO:0000256" key="7">
    <source>
        <dbReference type="ARBA" id="ARBA00022525"/>
    </source>
</evidence>
<feature type="coiled-coil region" evidence="17">
    <location>
        <begin position="210"/>
        <end position="321"/>
    </location>
</feature>
<evidence type="ECO:0000256" key="9">
    <source>
        <dbReference type="ARBA" id="ARBA00022658"/>
    </source>
</evidence>
<dbReference type="GO" id="GO:0003677">
    <property type="term" value="F:DNA binding"/>
    <property type="evidence" value="ECO:0007669"/>
    <property type="project" value="UniProtKB-KW"/>
</dbReference>
<protein>
    <recommendedName>
        <fullName evidence="19">EF-hand domain-containing protein</fullName>
    </recommendedName>
</protein>
<keyword evidence="9" id="KW-0344">Guanine-nucleotide releasing factor</keyword>
<evidence type="ECO:0000256" key="8">
    <source>
        <dbReference type="ARBA" id="ARBA00022553"/>
    </source>
</evidence>